<dbReference type="STRING" id="66851.MBORA_08850"/>
<evidence type="ECO:0000313" key="2">
    <source>
        <dbReference type="Proteomes" id="UP000077428"/>
    </source>
</evidence>
<dbReference type="OrthoDB" id="70891at2157"/>
<dbReference type="InterPro" id="IPR014923">
    <property type="entry name" value="DUF1802"/>
</dbReference>
<accession>A0A166B7S0</accession>
<gene>
    <name evidence="1" type="ORF">MBORA_08850</name>
</gene>
<dbReference type="Pfam" id="PF08819">
    <property type="entry name" value="DUF1802"/>
    <property type="match status" value="1"/>
</dbReference>
<proteinExistence type="predicted"/>
<comment type="caution">
    <text evidence="1">The sequence shown here is derived from an EMBL/GenBank/DDBJ whole genome shotgun (WGS) entry which is preliminary data.</text>
</comment>
<keyword evidence="2" id="KW-1185">Reference proteome</keyword>
<dbReference type="AlphaFoldDB" id="A0A166B7S0"/>
<dbReference type="Proteomes" id="UP000077428">
    <property type="component" value="Unassembled WGS sequence"/>
</dbReference>
<protein>
    <recommendedName>
        <fullName evidence="3">Restriction endonuclease</fullName>
    </recommendedName>
</protein>
<evidence type="ECO:0008006" key="3">
    <source>
        <dbReference type="Google" id="ProtNLM"/>
    </source>
</evidence>
<dbReference type="PATRIC" id="fig|66851.6.peg.975"/>
<sequence length="171" mass="20021">MTKSITKCLNEWNATIEALGQGKQSILVRKYGTNVKEFLLYPTVSYAFKENYLNSFREDYQDFVKDNSLPNKKDSKFEVKYFARVEKVVEKSSSRIGALNDYHIWTKNHVKSYLGNSKAQIWILRVYKLDEPKFLERTRGMKYANVSEEVKLDNLKPVLSESEFEKILKGI</sequence>
<reference evidence="2" key="1">
    <citation type="journal article" date="2016" name="Genome Announc.">
        <title>Draft Genome Sequences of Methanobrevibacter curvatus DSM11111, Methanobrevibacter cuticularis DSM11139, Methanobrevibacter filiformis DSM11501, and Methanobrevibacter oralis DSM7256.</title>
        <authorList>
            <person name="Poehlein A."/>
            <person name="Seedorf H."/>
        </authorList>
    </citation>
    <scope>NUCLEOTIDE SEQUENCE [LARGE SCALE GENOMIC DNA]</scope>
    <source>
        <strain evidence="2">DSM 7256 / JCM 30027 / ZR</strain>
    </source>
</reference>
<organism evidence="1 2">
    <name type="scientific">Methanobrevibacter oralis</name>
    <dbReference type="NCBI Taxonomy" id="66851"/>
    <lineage>
        <taxon>Archaea</taxon>
        <taxon>Methanobacteriati</taxon>
        <taxon>Methanobacteriota</taxon>
        <taxon>Methanomada group</taxon>
        <taxon>Methanobacteria</taxon>
        <taxon>Methanobacteriales</taxon>
        <taxon>Methanobacteriaceae</taxon>
        <taxon>Methanobrevibacter</taxon>
    </lineage>
</organism>
<evidence type="ECO:0000313" key="1">
    <source>
        <dbReference type="EMBL" id="KZX12984.1"/>
    </source>
</evidence>
<name>A0A166B7S0_METOA</name>
<dbReference type="EMBL" id="LWMU01000059">
    <property type="protein sequence ID" value="KZX12984.1"/>
    <property type="molecule type" value="Genomic_DNA"/>
</dbReference>
<dbReference type="RefSeq" id="WP_042694083.1">
    <property type="nucleotide sequence ID" value="NZ_CABMAB010000031.1"/>
</dbReference>